<organism evidence="1 2">
    <name type="scientific">Photorhabdus khanii</name>
    <dbReference type="NCBI Taxonomy" id="1004150"/>
    <lineage>
        <taxon>Bacteria</taxon>
        <taxon>Pseudomonadati</taxon>
        <taxon>Pseudomonadota</taxon>
        <taxon>Gammaproteobacteria</taxon>
        <taxon>Enterobacterales</taxon>
        <taxon>Morganellaceae</taxon>
        <taxon>Photorhabdus</taxon>
    </lineage>
</organism>
<name>A0A7C9KTA6_9GAMM</name>
<dbReference type="EMBL" id="WHZZ01000007">
    <property type="protein sequence ID" value="MQL49646.1"/>
    <property type="molecule type" value="Genomic_DNA"/>
</dbReference>
<accession>A0A7C9KTA6</accession>
<evidence type="ECO:0000313" key="2">
    <source>
        <dbReference type="Proteomes" id="UP000481739"/>
    </source>
</evidence>
<evidence type="ECO:0008006" key="3">
    <source>
        <dbReference type="Google" id="ProtNLM"/>
    </source>
</evidence>
<gene>
    <name evidence="1" type="ORF">GEA64_17530</name>
</gene>
<proteinExistence type="predicted"/>
<protein>
    <recommendedName>
        <fullName evidence="3">Type II toxin-antitoxin system RelE/ParE family toxin</fullName>
    </recommendedName>
</protein>
<dbReference type="RefSeq" id="WP_152963546.1">
    <property type="nucleotide sequence ID" value="NZ_CAWOZU010000022.1"/>
</dbReference>
<sequence length="113" mass="12896">MSDVIYKVQVAETAYQTLSIIEDYKVYTIGLEAAQNLVDDLLIESSRLIGENPLAYGYSSMLLDKGIQFHQWFSKDRQFRAIYDVVGGEIQILAYASTNQDLITLLYQLLIIH</sequence>
<dbReference type="AlphaFoldDB" id="A0A7C9KTA6"/>
<comment type="caution">
    <text evidence="1">The sequence shown here is derived from an EMBL/GenBank/DDBJ whole genome shotgun (WGS) entry which is preliminary data.</text>
</comment>
<reference evidence="1 2" key="1">
    <citation type="journal article" date="2019" name="Nature">
        <title>A new antibiotic selectively kills Gram-negative pathogens.</title>
        <authorList>
            <person name="Imai Y."/>
            <person name="Meyer K.J."/>
            <person name="Iinishi A."/>
            <person name="Favre-Godal Q."/>
            <person name="Green R."/>
            <person name="Manuse S."/>
            <person name="Caboni M."/>
            <person name="Mori M."/>
            <person name="Niles S."/>
            <person name="Ghiglieri M."/>
            <person name="Honrao C."/>
            <person name="Ma X."/>
            <person name="Guo J.J."/>
            <person name="Makriyannis A."/>
            <person name="Linares-Otoya L."/>
            <person name="Boehringer N."/>
            <person name="Wuisan Z.G."/>
            <person name="Kaur H."/>
            <person name="Wu R."/>
            <person name="Mateus A."/>
            <person name="Typas A."/>
            <person name="Savitski M.M."/>
            <person name="Espinoza J.L."/>
            <person name="O'Rourke A."/>
            <person name="Nelson K.E."/>
            <person name="Hiller S."/>
            <person name="Noinaj N."/>
            <person name="Schaeberle T.F."/>
            <person name="D'Onofrio A."/>
            <person name="Lewis K."/>
        </authorList>
    </citation>
    <scope>NUCLEOTIDE SEQUENCE [LARGE SCALE GENOMIC DNA]</scope>
    <source>
        <strain evidence="1 2">HGB 1456</strain>
    </source>
</reference>
<dbReference type="Proteomes" id="UP000481739">
    <property type="component" value="Unassembled WGS sequence"/>
</dbReference>
<evidence type="ECO:0000313" key="1">
    <source>
        <dbReference type="EMBL" id="MQL49646.1"/>
    </source>
</evidence>